<sequence>MNSAIYETLACLLALLLVASITHASPINTMESNDYQTAQFANQRSKLMQLVSILAKSHQLAAEDPNAYAVGESEDSMADGTQFKRIRKQDQRGVLCRNRDRQFGDCNDGLMGVWLRLIKNPEYED</sequence>
<feature type="signal peptide" evidence="1">
    <location>
        <begin position="1"/>
        <end position="24"/>
    </location>
</feature>
<dbReference type="EMBL" id="AMQN01000838">
    <property type="status" value="NOT_ANNOTATED_CDS"/>
    <property type="molecule type" value="Genomic_DNA"/>
</dbReference>
<protein>
    <recommendedName>
        <fullName evidence="5">Somatostatin/Cortistatin C-terminal domain-containing protein</fullName>
    </recommendedName>
</protein>
<dbReference type="Proteomes" id="UP000014760">
    <property type="component" value="Unassembled WGS sequence"/>
</dbReference>
<dbReference type="AlphaFoldDB" id="R7V916"/>
<proteinExistence type="predicted"/>
<name>R7V916_CAPTE</name>
<dbReference type="EMBL" id="KB296161">
    <property type="protein sequence ID" value="ELU12205.1"/>
    <property type="molecule type" value="Genomic_DNA"/>
</dbReference>
<evidence type="ECO:0000313" key="3">
    <source>
        <dbReference type="EnsemblMetazoa" id="CapteP204752"/>
    </source>
</evidence>
<gene>
    <name evidence="2" type="ORF">CAPTEDRAFT_204752</name>
</gene>
<reference evidence="2 4" key="2">
    <citation type="journal article" date="2013" name="Nature">
        <title>Insights into bilaterian evolution from three spiralian genomes.</title>
        <authorList>
            <person name="Simakov O."/>
            <person name="Marletaz F."/>
            <person name="Cho S.J."/>
            <person name="Edsinger-Gonzales E."/>
            <person name="Havlak P."/>
            <person name="Hellsten U."/>
            <person name="Kuo D.H."/>
            <person name="Larsson T."/>
            <person name="Lv J."/>
            <person name="Arendt D."/>
            <person name="Savage R."/>
            <person name="Osoegawa K."/>
            <person name="de Jong P."/>
            <person name="Grimwood J."/>
            <person name="Chapman J.A."/>
            <person name="Shapiro H."/>
            <person name="Aerts A."/>
            <person name="Otillar R.P."/>
            <person name="Terry A.Y."/>
            <person name="Boore J.L."/>
            <person name="Grigoriev I.V."/>
            <person name="Lindberg D.R."/>
            <person name="Seaver E.C."/>
            <person name="Weisblat D.A."/>
            <person name="Putnam N.H."/>
            <person name="Rokhsar D.S."/>
        </authorList>
    </citation>
    <scope>NUCLEOTIDE SEQUENCE</scope>
    <source>
        <strain evidence="2 4">I ESC-2004</strain>
    </source>
</reference>
<evidence type="ECO:0000313" key="4">
    <source>
        <dbReference type="Proteomes" id="UP000014760"/>
    </source>
</evidence>
<reference evidence="4" key="1">
    <citation type="submission" date="2012-12" db="EMBL/GenBank/DDBJ databases">
        <authorList>
            <person name="Hellsten U."/>
            <person name="Grimwood J."/>
            <person name="Chapman J.A."/>
            <person name="Shapiro H."/>
            <person name="Aerts A."/>
            <person name="Otillar R.P."/>
            <person name="Terry A.Y."/>
            <person name="Boore J.L."/>
            <person name="Simakov O."/>
            <person name="Marletaz F."/>
            <person name="Cho S.-J."/>
            <person name="Edsinger-Gonzales E."/>
            <person name="Havlak P."/>
            <person name="Kuo D.-H."/>
            <person name="Larsson T."/>
            <person name="Lv J."/>
            <person name="Arendt D."/>
            <person name="Savage R."/>
            <person name="Osoegawa K."/>
            <person name="de Jong P."/>
            <person name="Lindberg D.R."/>
            <person name="Seaver E.C."/>
            <person name="Weisblat D.A."/>
            <person name="Putnam N.H."/>
            <person name="Grigoriev I.V."/>
            <person name="Rokhsar D.S."/>
        </authorList>
    </citation>
    <scope>NUCLEOTIDE SEQUENCE</scope>
    <source>
        <strain evidence="4">I ESC-2004</strain>
    </source>
</reference>
<keyword evidence="1" id="KW-0732">Signal</keyword>
<accession>R7V916</accession>
<evidence type="ECO:0000256" key="1">
    <source>
        <dbReference type="SAM" id="SignalP"/>
    </source>
</evidence>
<evidence type="ECO:0008006" key="5">
    <source>
        <dbReference type="Google" id="ProtNLM"/>
    </source>
</evidence>
<reference evidence="3" key="3">
    <citation type="submission" date="2015-06" db="UniProtKB">
        <authorList>
            <consortium name="EnsemblMetazoa"/>
        </authorList>
    </citation>
    <scope>IDENTIFICATION</scope>
</reference>
<keyword evidence="4" id="KW-1185">Reference proteome</keyword>
<organism evidence="2">
    <name type="scientific">Capitella teleta</name>
    <name type="common">Polychaete worm</name>
    <dbReference type="NCBI Taxonomy" id="283909"/>
    <lineage>
        <taxon>Eukaryota</taxon>
        <taxon>Metazoa</taxon>
        <taxon>Spiralia</taxon>
        <taxon>Lophotrochozoa</taxon>
        <taxon>Annelida</taxon>
        <taxon>Polychaeta</taxon>
        <taxon>Sedentaria</taxon>
        <taxon>Scolecida</taxon>
        <taxon>Capitellidae</taxon>
        <taxon>Capitella</taxon>
    </lineage>
</organism>
<evidence type="ECO:0000313" key="2">
    <source>
        <dbReference type="EMBL" id="ELU12205.1"/>
    </source>
</evidence>
<dbReference type="HOGENOM" id="CLU_1994766_0_0_1"/>
<feature type="chain" id="PRO_5008788815" description="Somatostatin/Cortistatin C-terminal domain-containing protein" evidence="1">
    <location>
        <begin position="25"/>
        <end position="125"/>
    </location>
</feature>
<dbReference type="EnsemblMetazoa" id="CapteT204752">
    <property type="protein sequence ID" value="CapteP204752"/>
    <property type="gene ID" value="CapteG204752"/>
</dbReference>